<reference evidence="1" key="2">
    <citation type="submission" date="2020-09" db="EMBL/GenBank/DDBJ databases">
        <authorList>
            <person name="Sun Q."/>
            <person name="Zhou Y."/>
        </authorList>
    </citation>
    <scope>NUCLEOTIDE SEQUENCE</scope>
    <source>
        <strain evidence="1">CGMCC 1.15360</strain>
    </source>
</reference>
<keyword evidence="2" id="KW-1185">Reference proteome</keyword>
<name>A0A917DWW4_9SPHN</name>
<accession>A0A917DWW4</accession>
<gene>
    <name evidence="1" type="ORF">GCM10010990_31390</name>
</gene>
<sequence length="172" mass="19169">MSVITRYLRLFNPLLAFRDFRDVWEQDTPHRGRNLLMAGAATCAIFSAMAIMGRSQMAAPPVPEITWITQYDAERSDKEIIAENIENQREKEELFALRDAQRAEMRRTYEVIGNATGVDTSDAKAEGEAERAEYERKLAKARAEAVARYGTIDPETGAIIMPTAPEGAGDGN</sequence>
<dbReference type="AlphaFoldDB" id="A0A917DWW4"/>
<evidence type="ECO:0000313" key="1">
    <source>
        <dbReference type="EMBL" id="GGD79236.1"/>
    </source>
</evidence>
<dbReference type="RefSeq" id="WP_066771998.1">
    <property type="nucleotide sequence ID" value="NZ_BMIP01000008.1"/>
</dbReference>
<evidence type="ECO:0000313" key="2">
    <source>
        <dbReference type="Proteomes" id="UP000612349"/>
    </source>
</evidence>
<dbReference type="OrthoDB" id="7391871at2"/>
<dbReference type="Proteomes" id="UP000612349">
    <property type="component" value="Unassembled WGS sequence"/>
</dbReference>
<proteinExistence type="predicted"/>
<dbReference type="EMBL" id="BMIP01000008">
    <property type="protein sequence ID" value="GGD79236.1"/>
    <property type="molecule type" value="Genomic_DNA"/>
</dbReference>
<comment type="caution">
    <text evidence="1">The sequence shown here is derived from an EMBL/GenBank/DDBJ whole genome shotgun (WGS) entry which is preliminary data.</text>
</comment>
<protein>
    <submittedName>
        <fullName evidence="1">Uncharacterized protein</fullName>
    </submittedName>
</protein>
<organism evidence="1 2">
    <name type="scientific">Croceicoccus mobilis</name>
    <dbReference type="NCBI Taxonomy" id="1703339"/>
    <lineage>
        <taxon>Bacteria</taxon>
        <taxon>Pseudomonadati</taxon>
        <taxon>Pseudomonadota</taxon>
        <taxon>Alphaproteobacteria</taxon>
        <taxon>Sphingomonadales</taxon>
        <taxon>Erythrobacteraceae</taxon>
        <taxon>Croceicoccus</taxon>
    </lineage>
</organism>
<reference evidence="1" key="1">
    <citation type="journal article" date="2014" name="Int. J. Syst. Evol. Microbiol.">
        <title>Complete genome sequence of Corynebacterium casei LMG S-19264T (=DSM 44701T), isolated from a smear-ripened cheese.</title>
        <authorList>
            <consortium name="US DOE Joint Genome Institute (JGI-PGF)"/>
            <person name="Walter F."/>
            <person name="Albersmeier A."/>
            <person name="Kalinowski J."/>
            <person name="Ruckert C."/>
        </authorList>
    </citation>
    <scope>NUCLEOTIDE SEQUENCE</scope>
    <source>
        <strain evidence="1">CGMCC 1.15360</strain>
    </source>
</reference>